<comment type="caution">
    <text evidence="1">The sequence shown here is derived from an EMBL/GenBank/DDBJ whole genome shotgun (WGS) entry which is preliminary data.</text>
</comment>
<proteinExistence type="predicted"/>
<reference evidence="1" key="1">
    <citation type="journal article" date="2014" name="Front. Microbiol.">
        <title>High frequency of phylogenetically diverse reductive dehalogenase-homologous genes in deep subseafloor sedimentary metagenomes.</title>
        <authorList>
            <person name="Kawai M."/>
            <person name="Futagami T."/>
            <person name="Toyoda A."/>
            <person name="Takaki Y."/>
            <person name="Nishi S."/>
            <person name="Hori S."/>
            <person name="Arai W."/>
            <person name="Tsubouchi T."/>
            <person name="Morono Y."/>
            <person name="Uchiyama I."/>
            <person name="Ito T."/>
            <person name="Fujiyama A."/>
            <person name="Inagaki F."/>
            <person name="Takami H."/>
        </authorList>
    </citation>
    <scope>NUCLEOTIDE SEQUENCE</scope>
    <source>
        <strain evidence="1">Expedition CK06-06</strain>
    </source>
</reference>
<organism evidence="1">
    <name type="scientific">marine sediment metagenome</name>
    <dbReference type="NCBI Taxonomy" id="412755"/>
    <lineage>
        <taxon>unclassified sequences</taxon>
        <taxon>metagenomes</taxon>
        <taxon>ecological metagenomes</taxon>
    </lineage>
</organism>
<protein>
    <submittedName>
        <fullName evidence="1">Uncharacterized protein</fullName>
    </submittedName>
</protein>
<evidence type="ECO:0000313" key="1">
    <source>
        <dbReference type="EMBL" id="GAH24135.1"/>
    </source>
</evidence>
<accession>X1EV01</accession>
<feature type="non-terminal residue" evidence="1">
    <location>
        <position position="136"/>
    </location>
</feature>
<dbReference type="EMBL" id="BARU01003474">
    <property type="protein sequence ID" value="GAH24135.1"/>
    <property type="molecule type" value="Genomic_DNA"/>
</dbReference>
<name>X1EV01_9ZZZZ</name>
<gene>
    <name evidence="1" type="ORF">S03H2_07504</name>
</gene>
<dbReference type="AlphaFoldDB" id="X1EV01"/>
<sequence length="136" mass="16160">MKYKVEFWGATNAYELEDRNNNLYHAIVNFDEKMNPWDCDISTYPESKISKQKEKDIIEAIIKYEKGNLLVPLKYKIKFLGAQRTYELEDRNNDLYIANIYFDKKMNIENYIINTEAGKKVSKQKGKEIIEAIIKY</sequence>